<keyword evidence="8 15" id="KW-0560">Oxidoreductase</keyword>
<dbReference type="AlphaFoldDB" id="A0A5E7UWM9"/>
<evidence type="ECO:0000256" key="8">
    <source>
        <dbReference type="ARBA" id="ARBA00023002"/>
    </source>
</evidence>
<evidence type="ECO:0000256" key="12">
    <source>
        <dbReference type="SAM" id="MobiDB-lite"/>
    </source>
</evidence>
<dbReference type="InterPro" id="IPR005804">
    <property type="entry name" value="FA_desaturase_dom"/>
</dbReference>
<dbReference type="GO" id="GO:0006629">
    <property type="term" value="P:lipid metabolic process"/>
    <property type="evidence" value="ECO:0007669"/>
    <property type="project" value="InterPro"/>
</dbReference>
<evidence type="ECO:0000313" key="16">
    <source>
        <dbReference type="Proteomes" id="UP000381378"/>
    </source>
</evidence>
<dbReference type="EMBL" id="CABVJF010000017">
    <property type="protein sequence ID" value="VVQ15463.1"/>
    <property type="molecule type" value="Genomic_DNA"/>
</dbReference>
<evidence type="ECO:0000256" key="5">
    <source>
        <dbReference type="ARBA" id="ARBA00022692"/>
    </source>
</evidence>
<dbReference type="GO" id="GO:0004497">
    <property type="term" value="F:monooxygenase activity"/>
    <property type="evidence" value="ECO:0007669"/>
    <property type="project" value="UniProtKB-KW"/>
</dbReference>
<dbReference type="PANTHER" id="PTHR38674:SF1">
    <property type="entry name" value="ALKANE 1-MONOOXYGENASE 1"/>
    <property type="match status" value="1"/>
</dbReference>
<keyword evidence="11 13" id="KW-0472">Membrane</keyword>
<feature type="transmembrane region" description="Helical" evidence="13">
    <location>
        <begin position="57"/>
        <end position="81"/>
    </location>
</feature>
<dbReference type="GO" id="GO:0046872">
    <property type="term" value="F:metal ion binding"/>
    <property type="evidence" value="ECO:0007669"/>
    <property type="project" value="UniProtKB-KW"/>
</dbReference>
<evidence type="ECO:0000313" key="15">
    <source>
        <dbReference type="EMBL" id="VVQ15463.1"/>
    </source>
</evidence>
<proteinExistence type="inferred from homology"/>
<dbReference type="GO" id="GO:0005886">
    <property type="term" value="C:plasma membrane"/>
    <property type="evidence" value="ECO:0007669"/>
    <property type="project" value="UniProtKB-SubCell"/>
</dbReference>
<comment type="subcellular location">
    <subcellularLocation>
        <location evidence="1">Cell inner membrane</location>
        <topology evidence="1">Multi-pass membrane protein</topology>
    </subcellularLocation>
</comment>
<sequence>MDYSKYYLPVLVQLAALAGLLAGGNWVWIGVATLPALAILDALLPRDYATRKMRSKALALIPVWICTLLGPILYLVLAYTVGTSEFTGWQILGIILSCGWMSVLPLVPASHELYHQRDAFSRFVGRYAQVCYLDCTRDIGHVVSHHIHVATEKDSDTAARGVSLYGFGPKAVVETTLDCLRTESDALEKRGLGRWSIHHRLWKAIVAQVVFQVIIFQIGGLKANGVALATMLLARFWIETFNYFQHYGQVRIQGAPIEKRHVWNHLAPLSRIMTFEITNHADHHLNSYAPYFALVPDKSAIKLPNVFICFFAALVPSIWFSMIIQPALKRWDNEFASPEERVLARAQNERAGWPNWFDPAPETTTKQSKQA</sequence>
<keyword evidence="6" id="KW-0479">Metal-binding</keyword>
<dbReference type="InterPro" id="IPR033885">
    <property type="entry name" value="AlkB/XylM"/>
</dbReference>
<evidence type="ECO:0000256" key="6">
    <source>
        <dbReference type="ARBA" id="ARBA00022723"/>
    </source>
</evidence>
<feature type="transmembrane region" description="Helical" evidence="13">
    <location>
        <begin position="87"/>
        <end position="107"/>
    </location>
</feature>
<evidence type="ECO:0000259" key="14">
    <source>
        <dbReference type="Pfam" id="PF00487"/>
    </source>
</evidence>
<evidence type="ECO:0000256" key="4">
    <source>
        <dbReference type="ARBA" id="ARBA00022519"/>
    </source>
</evidence>
<dbReference type="Proteomes" id="UP000381378">
    <property type="component" value="Unassembled WGS sequence"/>
</dbReference>
<evidence type="ECO:0000256" key="11">
    <source>
        <dbReference type="ARBA" id="ARBA00023136"/>
    </source>
</evidence>
<keyword evidence="7 13" id="KW-1133">Transmembrane helix</keyword>
<evidence type="ECO:0000256" key="7">
    <source>
        <dbReference type="ARBA" id="ARBA00022989"/>
    </source>
</evidence>
<evidence type="ECO:0000256" key="9">
    <source>
        <dbReference type="ARBA" id="ARBA00023004"/>
    </source>
</evidence>
<dbReference type="EC" id="1.14.15.3" evidence="15"/>
<evidence type="ECO:0000256" key="2">
    <source>
        <dbReference type="ARBA" id="ARBA00010823"/>
    </source>
</evidence>
<protein>
    <submittedName>
        <fullName evidence="15">Alkane 1-monooxygenase 2</fullName>
        <ecNumber evidence="15">1.14.15.3</ecNumber>
    </submittedName>
</protein>
<organism evidence="15 16">
    <name type="scientific">Pseudomonas fluorescens</name>
    <dbReference type="NCBI Taxonomy" id="294"/>
    <lineage>
        <taxon>Bacteria</taxon>
        <taxon>Pseudomonadati</taxon>
        <taxon>Pseudomonadota</taxon>
        <taxon>Gammaproteobacteria</taxon>
        <taxon>Pseudomonadales</taxon>
        <taxon>Pseudomonadaceae</taxon>
        <taxon>Pseudomonas</taxon>
    </lineage>
</organism>
<feature type="transmembrane region" description="Helical" evidence="13">
    <location>
        <begin position="26"/>
        <end position="45"/>
    </location>
</feature>
<keyword evidence="10 15" id="KW-0503">Monooxygenase</keyword>
<gene>
    <name evidence="15" type="primary">alkB2</name>
    <name evidence="15" type="ORF">PS928_04265</name>
</gene>
<evidence type="ECO:0000256" key="1">
    <source>
        <dbReference type="ARBA" id="ARBA00004429"/>
    </source>
</evidence>
<dbReference type="OrthoDB" id="4759734at2"/>
<keyword evidence="9" id="KW-0408">Iron</keyword>
<evidence type="ECO:0000256" key="3">
    <source>
        <dbReference type="ARBA" id="ARBA00022475"/>
    </source>
</evidence>
<feature type="domain" description="Fatty acid desaturase" evidence="14">
    <location>
        <begin position="88"/>
        <end position="294"/>
    </location>
</feature>
<keyword evidence="5 13" id="KW-0812">Transmembrane</keyword>
<evidence type="ECO:0000256" key="10">
    <source>
        <dbReference type="ARBA" id="ARBA00023033"/>
    </source>
</evidence>
<reference evidence="15 16" key="1">
    <citation type="submission" date="2019-09" db="EMBL/GenBank/DDBJ databases">
        <authorList>
            <person name="Chandra G."/>
            <person name="Truman W A."/>
        </authorList>
    </citation>
    <scope>NUCLEOTIDE SEQUENCE [LARGE SCALE GENOMIC DNA]</scope>
    <source>
        <strain evidence="15">PS928</strain>
    </source>
</reference>
<feature type="compositionally biased region" description="Polar residues" evidence="12">
    <location>
        <begin position="362"/>
        <end position="371"/>
    </location>
</feature>
<keyword evidence="3" id="KW-1003">Cell membrane</keyword>
<comment type="similarity">
    <text evidence="2">Belongs to the fatty acid desaturase type 1 family. AlkB subfamily.</text>
</comment>
<dbReference type="PANTHER" id="PTHR38674">
    <property type="entry name" value="ALKANE 1-MONOOXYGENASE 1"/>
    <property type="match status" value="1"/>
</dbReference>
<feature type="transmembrane region" description="Helical" evidence="13">
    <location>
        <begin position="306"/>
        <end position="328"/>
    </location>
</feature>
<dbReference type="CDD" id="cd03512">
    <property type="entry name" value="Alkane-hydroxylase"/>
    <property type="match status" value="1"/>
</dbReference>
<accession>A0A5E7UWM9</accession>
<name>A0A5E7UWM9_PSEFL</name>
<dbReference type="Pfam" id="PF00487">
    <property type="entry name" value="FA_desaturase"/>
    <property type="match status" value="1"/>
</dbReference>
<keyword evidence="4" id="KW-0997">Cell inner membrane</keyword>
<feature type="region of interest" description="Disordered" evidence="12">
    <location>
        <begin position="352"/>
        <end position="371"/>
    </location>
</feature>
<evidence type="ECO:0000256" key="13">
    <source>
        <dbReference type="SAM" id="Phobius"/>
    </source>
</evidence>